<feature type="transmembrane region" description="Helical" evidence="1">
    <location>
        <begin position="134"/>
        <end position="151"/>
    </location>
</feature>
<dbReference type="EMBL" id="BMJD01000010">
    <property type="protein sequence ID" value="GGB40139.1"/>
    <property type="molecule type" value="Genomic_DNA"/>
</dbReference>
<accession>A0A9W5X5G3</accession>
<evidence type="ECO:0000256" key="1">
    <source>
        <dbReference type="SAM" id="Phobius"/>
    </source>
</evidence>
<sequence length="219" mass="25346">MVIVSKLISIGIIAVSMFAGFISYYITSDLSKEQRKKHMEEMISQLINFIIFIWLGKVILNFSIFIKDPLAILAYPSNSQSFYLAVLFSGLLLVYKSKRQQLYVLEFIESFLHVFLVASFTYEFIQLVWNDNTYAFGYLVLLTVLLVLFFLTRGRIAVITIIIMILTGWTAGVLLLTFIQPFVTVFGYIMAPWFVGLFFISSILLIIFKHRKRDRNGRN</sequence>
<feature type="transmembrane region" description="Helical" evidence="1">
    <location>
        <begin position="158"/>
        <end position="179"/>
    </location>
</feature>
<comment type="caution">
    <text evidence="2">The sequence shown here is derived from an EMBL/GenBank/DDBJ whole genome shotgun (WGS) entry which is preliminary data.</text>
</comment>
<gene>
    <name evidence="2" type="ORF">GCM10011409_17070</name>
</gene>
<keyword evidence="1" id="KW-1133">Transmembrane helix</keyword>
<keyword evidence="1" id="KW-0472">Membrane</keyword>
<feature type="transmembrane region" description="Helical" evidence="1">
    <location>
        <begin position="102"/>
        <end position="122"/>
    </location>
</feature>
<organism evidence="2 3">
    <name type="scientific">Lentibacillus populi</name>
    <dbReference type="NCBI Taxonomy" id="1827502"/>
    <lineage>
        <taxon>Bacteria</taxon>
        <taxon>Bacillati</taxon>
        <taxon>Bacillota</taxon>
        <taxon>Bacilli</taxon>
        <taxon>Bacillales</taxon>
        <taxon>Bacillaceae</taxon>
        <taxon>Lentibacillus</taxon>
    </lineage>
</organism>
<feature type="transmembrane region" description="Helical" evidence="1">
    <location>
        <begin position="6"/>
        <end position="26"/>
    </location>
</feature>
<proteinExistence type="predicted"/>
<evidence type="ECO:0000313" key="3">
    <source>
        <dbReference type="Proteomes" id="UP000621492"/>
    </source>
</evidence>
<reference evidence="2" key="1">
    <citation type="journal article" date="2014" name="Int. J. Syst. Evol. Microbiol.">
        <title>Complete genome sequence of Corynebacterium casei LMG S-19264T (=DSM 44701T), isolated from a smear-ripened cheese.</title>
        <authorList>
            <consortium name="US DOE Joint Genome Institute (JGI-PGF)"/>
            <person name="Walter F."/>
            <person name="Albersmeier A."/>
            <person name="Kalinowski J."/>
            <person name="Ruckert C."/>
        </authorList>
    </citation>
    <scope>NUCLEOTIDE SEQUENCE</scope>
    <source>
        <strain evidence="2">CGMCC 1.15454</strain>
    </source>
</reference>
<keyword evidence="3" id="KW-1185">Reference proteome</keyword>
<dbReference type="AlphaFoldDB" id="A0A9W5X5G3"/>
<evidence type="ECO:0000313" key="2">
    <source>
        <dbReference type="EMBL" id="GGB40139.1"/>
    </source>
</evidence>
<protein>
    <submittedName>
        <fullName evidence="2">Uncharacterized protein</fullName>
    </submittedName>
</protein>
<feature type="transmembrane region" description="Helical" evidence="1">
    <location>
        <begin position="72"/>
        <end position="95"/>
    </location>
</feature>
<name>A0A9W5X5G3_9BACI</name>
<feature type="transmembrane region" description="Helical" evidence="1">
    <location>
        <begin position="185"/>
        <end position="208"/>
    </location>
</feature>
<dbReference type="Proteomes" id="UP000621492">
    <property type="component" value="Unassembled WGS sequence"/>
</dbReference>
<keyword evidence="1" id="KW-0812">Transmembrane</keyword>
<feature type="transmembrane region" description="Helical" evidence="1">
    <location>
        <begin position="46"/>
        <end position="66"/>
    </location>
</feature>
<reference evidence="2" key="2">
    <citation type="submission" date="2020-09" db="EMBL/GenBank/DDBJ databases">
        <authorList>
            <person name="Sun Q."/>
            <person name="Zhou Y."/>
        </authorList>
    </citation>
    <scope>NUCLEOTIDE SEQUENCE</scope>
    <source>
        <strain evidence="2">CGMCC 1.15454</strain>
    </source>
</reference>